<evidence type="ECO:0000313" key="3">
    <source>
        <dbReference type="Proteomes" id="UP000325315"/>
    </source>
</evidence>
<dbReference type="Pfam" id="PF07727">
    <property type="entry name" value="RVT_2"/>
    <property type="match status" value="1"/>
</dbReference>
<feature type="domain" description="Reverse transcriptase Ty1/copia-type" evidence="1">
    <location>
        <begin position="3"/>
        <end position="92"/>
    </location>
</feature>
<organism evidence="2 3">
    <name type="scientific">Gossypium australe</name>
    <dbReference type="NCBI Taxonomy" id="47621"/>
    <lineage>
        <taxon>Eukaryota</taxon>
        <taxon>Viridiplantae</taxon>
        <taxon>Streptophyta</taxon>
        <taxon>Embryophyta</taxon>
        <taxon>Tracheophyta</taxon>
        <taxon>Spermatophyta</taxon>
        <taxon>Magnoliopsida</taxon>
        <taxon>eudicotyledons</taxon>
        <taxon>Gunneridae</taxon>
        <taxon>Pentapetalae</taxon>
        <taxon>rosids</taxon>
        <taxon>malvids</taxon>
        <taxon>Malvales</taxon>
        <taxon>Malvaceae</taxon>
        <taxon>Malvoideae</taxon>
        <taxon>Gossypium</taxon>
    </lineage>
</organism>
<keyword evidence="3" id="KW-1185">Reference proteome</keyword>
<protein>
    <recommendedName>
        <fullName evidence="1">Reverse transcriptase Ty1/copia-type domain-containing protein</fullName>
    </recommendedName>
</protein>
<comment type="caution">
    <text evidence="2">The sequence shown here is derived from an EMBL/GenBank/DDBJ whole genome shotgun (WGS) entry which is preliminary data.</text>
</comment>
<gene>
    <name evidence="2" type="ORF">EPI10_023734</name>
</gene>
<name>A0A5B6VVM7_9ROSI</name>
<dbReference type="PANTHER" id="PTHR11439:SF455">
    <property type="entry name" value="RLK (RECEPTOR-LIKE PROTEIN KINASE) 8, PUTATIVE-RELATED"/>
    <property type="match status" value="1"/>
</dbReference>
<reference evidence="3" key="1">
    <citation type="journal article" date="2019" name="Plant Biotechnol. J.">
        <title>Genome sequencing of the Australian wild diploid species Gossypium australe highlights disease resistance and delayed gland morphogenesis.</title>
        <authorList>
            <person name="Cai Y."/>
            <person name="Cai X."/>
            <person name="Wang Q."/>
            <person name="Wang P."/>
            <person name="Zhang Y."/>
            <person name="Cai C."/>
            <person name="Xu Y."/>
            <person name="Wang K."/>
            <person name="Zhou Z."/>
            <person name="Wang C."/>
            <person name="Geng S."/>
            <person name="Li B."/>
            <person name="Dong Q."/>
            <person name="Hou Y."/>
            <person name="Wang H."/>
            <person name="Ai P."/>
            <person name="Liu Z."/>
            <person name="Yi F."/>
            <person name="Sun M."/>
            <person name="An G."/>
            <person name="Cheng J."/>
            <person name="Zhang Y."/>
            <person name="Shi Q."/>
            <person name="Xie Y."/>
            <person name="Shi X."/>
            <person name="Chang Y."/>
            <person name="Huang F."/>
            <person name="Chen Y."/>
            <person name="Hong S."/>
            <person name="Mi L."/>
            <person name="Sun Q."/>
            <person name="Zhang L."/>
            <person name="Zhou B."/>
            <person name="Peng R."/>
            <person name="Zhang X."/>
            <person name="Liu F."/>
        </authorList>
    </citation>
    <scope>NUCLEOTIDE SEQUENCE [LARGE SCALE GENOMIC DNA]</scope>
    <source>
        <strain evidence="3">cv. PA1801</strain>
    </source>
</reference>
<dbReference type="Proteomes" id="UP000325315">
    <property type="component" value="Unassembled WGS sequence"/>
</dbReference>
<evidence type="ECO:0000313" key="2">
    <source>
        <dbReference type="EMBL" id="KAA3473351.1"/>
    </source>
</evidence>
<dbReference type="OrthoDB" id="1729162at2759"/>
<accession>A0A5B6VVM7</accession>
<dbReference type="AlphaFoldDB" id="A0A5B6VVM7"/>
<sequence>MSVPLPPDRKAIGCKRLFKIKRIPNGTMALRKGWLVAKGCSWVPGCDFHETFSPVVKPTTITTILSIVVPKRWSILHVDANNAFLNGEITEEYILDLLDHCHMMNAKAVHTPMLSSSYLSKTLGNPVDDPSEYRSLAGALQYAVLIRLDIAYAVNRICQFMHNPTNIQLMALKLILRYLSGTVDYGLLLKPLDRLSLVGYAYANWGLDIRPPSIVSILVTIPYCGVLRSNRLCLSPLLKLNIMDLLLPLQMLYG</sequence>
<dbReference type="InterPro" id="IPR013103">
    <property type="entry name" value="RVT_2"/>
</dbReference>
<dbReference type="PANTHER" id="PTHR11439">
    <property type="entry name" value="GAG-POL-RELATED RETROTRANSPOSON"/>
    <property type="match status" value="1"/>
</dbReference>
<proteinExistence type="predicted"/>
<evidence type="ECO:0000259" key="1">
    <source>
        <dbReference type="Pfam" id="PF07727"/>
    </source>
</evidence>
<dbReference type="EMBL" id="SMMG02000005">
    <property type="protein sequence ID" value="KAA3473351.1"/>
    <property type="molecule type" value="Genomic_DNA"/>
</dbReference>